<dbReference type="Gene3D" id="2.40.30.60">
    <property type="entry name" value="RimM"/>
    <property type="match status" value="1"/>
</dbReference>
<dbReference type="SUPFAM" id="SSF50447">
    <property type="entry name" value="Translation proteins"/>
    <property type="match status" value="1"/>
</dbReference>
<proteinExistence type="inferred from homology"/>
<dbReference type="Gene3D" id="2.30.30.240">
    <property type="entry name" value="PRC-barrel domain"/>
    <property type="match status" value="1"/>
</dbReference>
<evidence type="ECO:0000259" key="6">
    <source>
        <dbReference type="Pfam" id="PF01782"/>
    </source>
</evidence>
<dbReference type="AlphaFoldDB" id="A0A328AYP4"/>
<organism evidence="8 9">
    <name type="scientific">Phenylobacterium hankyongense</name>
    <dbReference type="NCBI Taxonomy" id="1813876"/>
    <lineage>
        <taxon>Bacteria</taxon>
        <taxon>Pseudomonadati</taxon>
        <taxon>Pseudomonadota</taxon>
        <taxon>Alphaproteobacteria</taxon>
        <taxon>Caulobacterales</taxon>
        <taxon>Caulobacteraceae</taxon>
        <taxon>Phenylobacterium</taxon>
    </lineage>
</organism>
<comment type="domain">
    <text evidence="5">The PRC barrel domain binds ribosomal protein uS19.</text>
</comment>
<evidence type="ECO:0000313" key="9">
    <source>
        <dbReference type="Proteomes" id="UP000249842"/>
    </source>
</evidence>
<keyword evidence="1 5" id="KW-0963">Cytoplasm</keyword>
<dbReference type="GO" id="GO:0005840">
    <property type="term" value="C:ribosome"/>
    <property type="evidence" value="ECO:0007669"/>
    <property type="project" value="InterPro"/>
</dbReference>
<keyword evidence="3 5" id="KW-0698">rRNA processing</keyword>
<keyword evidence="9" id="KW-1185">Reference proteome</keyword>
<keyword evidence="2 5" id="KW-0690">Ribosome biogenesis</keyword>
<evidence type="ECO:0000256" key="4">
    <source>
        <dbReference type="ARBA" id="ARBA00023186"/>
    </source>
</evidence>
<evidence type="ECO:0000256" key="5">
    <source>
        <dbReference type="HAMAP-Rule" id="MF_00014"/>
    </source>
</evidence>
<dbReference type="SUPFAM" id="SSF50346">
    <property type="entry name" value="PRC-barrel domain"/>
    <property type="match status" value="1"/>
</dbReference>
<dbReference type="InterPro" id="IPR011961">
    <property type="entry name" value="RimM"/>
</dbReference>
<feature type="domain" description="RimM N-terminal" evidence="6">
    <location>
        <begin position="8"/>
        <end position="86"/>
    </location>
</feature>
<dbReference type="GO" id="GO:0005737">
    <property type="term" value="C:cytoplasm"/>
    <property type="evidence" value="ECO:0007669"/>
    <property type="project" value="UniProtKB-SubCell"/>
</dbReference>
<dbReference type="PANTHER" id="PTHR33692">
    <property type="entry name" value="RIBOSOME MATURATION FACTOR RIMM"/>
    <property type="match status" value="1"/>
</dbReference>
<protein>
    <recommendedName>
        <fullName evidence="5">Ribosome maturation factor RimM</fullName>
    </recommendedName>
</protein>
<dbReference type="NCBIfam" id="TIGR02273">
    <property type="entry name" value="16S_RimM"/>
    <property type="match status" value="1"/>
</dbReference>
<dbReference type="PANTHER" id="PTHR33692:SF1">
    <property type="entry name" value="RIBOSOME MATURATION FACTOR RIMM"/>
    <property type="match status" value="1"/>
</dbReference>
<dbReference type="InterPro" id="IPR009000">
    <property type="entry name" value="Transl_B-barrel_sf"/>
</dbReference>
<comment type="caution">
    <text evidence="8">The sequence shown here is derived from an EMBL/GenBank/DDBJ whole genome shotgun (WGS) entry which is preliminary data.</text>
</comment>
<accession>A0A328AYP4</accession>
<dbReference type="GO" id="GO:0042274">
    <property type="term" value="P:ribosomal small subunit biogenesis"/>
    <property type="evidence" value="ECO:0007669"/>
    <property type="project" value="UniProtKB-UniRule"/>
</dbReference>
<sequence length="167" mass="18040">MSDDLILVARVAGAFGVKGDVRITSFTADPMALVEYARLLRQDGSPGLTLTGGRPTKGGIIARVAEVQTREQAEALRGLQLFIPRDRLPAPEEDEFYLADLIGLAVETPAGEPLGQVKSVHDFGAGDLLEIQPAQGASWWLPFTREAVPEVRIADRKLVAVPPEEIE</sequence>
<dbReference type="OrthoDB" id="9788191at2"/>
<dbReference type="GO" id="GO:0043022">
    <property type="term" value="F:ribosome binding"/>
    <property type="evidence" value="ECO:0007669"/>
    <property type="project" value="InterPro"/>
</dbReference>
<evidence type="ECO:0000256" key="1">
    <source>
        <dbReference type="ARBA" id="ARBA00022490"/>
    </source>
</evidence>
<name>A0A328AYP4_9CAUL</name>
<feature type="domain" description="Ribosome maturation factor RimM PRC barrel" evidence="7">
    <location>
        <begin position="100"/>
        <end position="166"/>
    </location>
</feature>
<dbReference type="Proteomes" id="UP000249842">
    <property type="component" value="Unassembled WGS sequence"/>
</dbReference>
<evidence type="ECO:0000256" key="3">
    <source>
        <dbReference type="ARBA" id="ARBA00022552"/>
    </source>
</evidence>
<gene>
    <name evidence="5 8" type="primary">rimM</name>
    <name evidence="8" type="ORF">DJ021_05575</name>
</gene>
<dbReference type="EMBL" id="QFYP01000001">
    <property type="protein sequence ID" value="RAK59311.1"/>
    <property type="molecule type" value="Genomic_DNA"/>
</dbReference>
<evidence type="ECO:0000313" key="8">
    <source>
        <dbReference type="EMBL" id="RAK59311.1"/>
    </source>
</evidence>
<dbReference type="InterPro" id="IPR002676">
    <property type="entry name" value="RimM_N"/>
</dbReference>
<dbReference type="InterPro" id="IPR056792">
    <property type="entry name" value="PRC_RimM"/>
</dbReference>
<keyword evidence="4 5" id="KW-0143">Chaperone</keyword>
<comment type="function">
    <text evidence="5">An accessory protein needed during the final step in the assembly of 30S ribosomal subunit, possibly for assembly of the head region. Essential for efficient processing of 16S rRNA. May be needed both before and after RbfA during the maturation of 16S rRNA. It has affinity for free ribosomal 30S subunits but not for 70S ribosomes.</text>
</comment>
<dbReference type="Pfam" id="PF24986">
    <property type="entry name" value="PRC_RimM"/>
    <property type="match status" value="1"/>
</dbReference>
<dbReference type="InterPro" id="IPR036976">
    <property type="entry name" value="RimM_N_sf"/>
</dbReference>
<dbReference type="HAMAP" id="MF_00014">
    <property type="entry name" value="Ribosome_mat_RimM"/>
    <property type="match status" value="1"/>
</dbReference>
<evidence type="ECO:0000259" key="7">
    <source>
        <dbReference type="Pfam" id="PF24986"/>
    </source>
</evidence>
<reference evidence="9" key="1">
    <citation type="submission" date="2018-05" db="EMBL/GenBank/DDBJ databases">
        <authorList>
            <person name="Li X."/>
        </authorList>
    </citation>
    <scope>NUCLEOTIDE SEQUENCE [LARGE SCALE GENOMIC DNA]</scope>
    <source>
        <strain evidence="9">HKS-05</strain>
    </source>
</reference>
<dbReference type="InterPro" id="IPR011033">
    <property type="entry name" value="PRC_barrel-like_sf"/>
</dbReference>
<comment type="similarity">
    <text evidence="5">Belongs to the RimM family.</text>
</comment>
<comment type="subcellular location">
    <subcellularLocation>
        <location evidence="5">Cytoplasm</location>
    </subcellularLocation>
</comment>
<dbReference type="Pfam" id="PF01782">
    <property type="entry name" value="RimM"/>
    <property type="match status" value="1"/>
</dbReference>
<dbReference type="RefSeq" id="WP_111456604.1">
    <property type="nucleotide sequence ID" value="NZ_QFYP01000001.1"/>
</dbReference>
<evidence type="ECO:0000256" key="2">
    <source>
        <dbReference type="ARBA" id="ARBA00022517"/>
    </source>
</evidence>
<dbReference type="GO" id="GO:0006364">
    <property type="term" value="P:rRNA processing"/>
    <property type="evidence" value="ECO:0007669"/>
    <property type="project" value="UniProtKB-UniRule"/>
</dbReference>
<comment type="subunit">
    <text evidence="5">Binds ribosomal protein uS19.</text>
</comment>